<evidence type="ECO:0000313" key="1">
    <source>
        <dbReference type="EMBL" id="MBB5077869.1"/>
    </source>
</evidence>
<dbReference type="EMBL" id="JACHIN010000004">
    <property type="protein sequence ID" value="MBB5077869.1"/>
    <property type="molecule type" value="Genomic_DNA"/>
</dbReference>
<evidence type="ECO:0000313" key="2">
    <source>
        <dbReference type="Proteomes" id="UP000568380"/>
    </source>
</evidence>
<organism evidence="1 2">
    <name type="scientific">Nonomuraea endophytica</name>
    <dbReference type="NCBI Taxonomy" id="714136"/>
    <lineage>
        <taxon>Bacteria</taxon>
        <taxon>Bacillati</taxon>
        <taxon>Actinomycetota</taxon>
        <taxon>Actinomycetes</taxon>
        <taxon>Streptosporangiales</taxon>
        <taxon>Streptosporangiaceae</taxon>
        <taxon>Nonomuraea</taxon>
    </lineage>
</organism>
<dbReference type="RefSeq" id="WP_184962121.1">
    <property type="nucleotide sequence ID" value="NZ_JACHIN010000004.1"/>
</dbReference>
<protein>
    <submittedName>
        <fullName evidence="1">Uncharacterized protein</fullName>
    </submittedName>
</protein>
<dbReference type="Proteomes" id="UP000568380">
    <property type="component" value="Unassembled WGS sequence"/>
</dbReference>
<comment type="caution">
    <text evidence="1">The sequence shown here is derived from an EMBL/GenBank/DDBJ whole genome shotgun (WGS) entry which is preliminary data.</text>
</comment>
<dbReference type="AlphaFoldDB" id="A0A7W8A2N8"/>
<keyword evidence="2" id="KW-1185">Reference proteome</keyword>
<sequence length="189" mass="19812">MLKTILAASVIAGAIPQGFLLYEKDAAKKDKNPETNWAVSKKKTAKSVVNPCDRAALGQAGRTSAKTIIYTAVPDYSKSEQLILYTDATSAGAALAGIKSAAASCGTKGYRFSARAVKLGDAALAVTGQSYYKGKAAVGGERAIVVRRANALIVYTQAGEWGKPATADFTRQTQDAKRMLAKVCQIASC</sequence>
<accession>A0A7W8A2N8</accession>
<proteinExistence type="predicted"/>
<name>A0A7W8A2N8_9ACTN</name>
<reference evidence="1 2" key="1">
    <citation type="submission" date="2020-08" db="EMBL/GenBank/DDBJ databases">
        <title>Genomic Encyclopedia of Type Strains, Phase IV (KMG-IV): sequencing the most valuable type-strain genomes for metagenomic binning, comparative biology and taxonomic classification.</title>
        <authorList>
            <person name="Goeker M."/>
        </authorList>
    </citation>
    <scope>NUCLEOTIDE SEQUENCE [LARGE SCALE GENOMIC DNA]</scope>
    <source>
        <strain evidence="1 2">DSM 45385</strain>
    </source>
</reference>
<gene>
    <name evidence="1" type="ORF">HNR40_003344</name>
</gene>